<dbReference type="InterPro" id="IPR051297">
    <property type="entry name" value="PalB/RIM13"/>
</dbReference>
<protein>
    <submittedName>
        <fullName evidence="7">CAPN7</fullName>
    </submittedName>
</protein>
<dbReference type="EMBL" id="CP092863">
    <property type="protein sequence ID" value="UYV60305.1"/>
    <property type="molecule type" value="Genomic_DNA"/>
</dbReference>
<reference evidence="7 8" key="1">
    <citation type="submission" date="2022-01" db="EMBL/GenBank/DDBJ databases">
        <title>A chromosomal length assembly of Cordylochernes scorpioides.</title>
        <authorList>
            <person name="Zeh D."/>
            <person name="Zeh J."/>
        </authorList>
    </citation>
    <scope>NUCLEOTIDE SEQUENCE [LARGE SCALE GENOMIC DNA]</scope>
    <source>
        <strain evidence="7">IN4F17</strain>
        <tissue evidence="7">Whole Body</tissue>
    </source>
</reference>
<keyword evidence="2 5" id="KW-0645">Protease</keyword>
<evidence type="ECO:0000256" key="4">
    <source>
        <dbReference type="ARBA" id="ARBA00022807"/>
    </source>
</evidence>
<dbReference type="SMART" id="SM00230">
    <property type="entry name" value="CysPc"/>
    <property type="match status" value="1"/>
</dbReference>
<feature type="active site" evidence="5">
    <location>
        <position position="411"/>
    </location>
</feature>
<evidence type="ECO:0000256" key="2">
    <source>
        <dbReference type="ARBA" id="ARBA00022670"/>
    </source>
</evidence>
<dbReference type="Pfam" id="PF01067">
    <property type="entry name" value="Calpain_III"/>
    <property type="match status" value="1"/>
</dbReference>
<evidence type="ECO:0000313" key="8">
    <source>
        <dbReference type="Proteomes" id="UP001235939"/>
    </source>
</evidence>
<keyword evidence="8" id="KW-1185">Reference proteome</keyword>
<keyword evidence="4 5" id="KW-0788">Thiol protease</keyword>
<dbReference type="PROSITE" id="PS50203">
    <property type="entry name" value="CALPAIN_CAT"/>
    <property type="match status" value="1"/>
</dbReference>
<dbReference type="InterPro" id="IPR036213">
    <property type="entry name" value="Calpain_III_sf"/>
</dbReference>
<evidence type="ECO:0000256" key="1">
    <source>
        <dbReference type="ARBA" id="ARBA00007623"/>
    </source>
</evidence>
<dbReference type="Gene3D" id="3.90.70.10">
    <property type="entry name" value="Cysteine proteinases"/>
    <property type="match status" value="1"/>
</dbReference>
<dbReference type="PANTHER" id="PTHR46143:SF1">
    <property type="entry name" value="CALPAIN-7"/>
    <property type="match status" value="1"/>
</dbReference>
<proteinExistence type="inferred from homology"/>
<dbReference type="SUPFAM" id="SSF49758">
    <property type="entry name" value="Calpain large subunit, middle domain (domain III)"/>
    <property type="match status" value="2"/>
</dbReference>
<dbReference type="SUPFAM" id="SSF54001">
    <property type="entry name" value="Cysteine proteinases"/>
    <property type="match status" value="1"/>
</dbReference>
<evidence type="ECO:0000313" key="7">
    <source>
        <dbReference type="EMBL" id="UYV60305.1"/>
    </source>
</evidence>
<dbReference type="Pfam" id="PF00648">
    <property type="entry name" value="Peptidase_C2"/>
    <property type="match status" value="1"/>
</dbReference>
<feature type="active site" evidence="5">
    <location>
        <position position="233"/>
    </location>
</feature>
<dbReference type="Gene3D" id="2.60.120.380">
    <property type="match status" value="3"/>
</dbReference>
<dbReference type="SUPFAM" id="SSF116846">
    <property type="entry name" value="MIT domain"/>
    <property type="match status" value="1"/>
</dbReference>
<dbReference type="InterPro" id="IPR036181">
    <property type="entry name" value="MIT_dom_sf"/>
</dbReference>
<keyword evidence="3 5" id="KW-0378">Hydrolase</keyword>
<dbReference type="InterPro" id="IPR038765">
    <property type="entry name" value="Papain-like_cys_pep_sf"/>
</dbReference>
<comment type="similarity">
    <text evidence="1">Belongs to the peptidase C2 family.</text>
</comment>
<dbReference type="SMART" id="SM00720">
    <property type="entry name" value="calpain_III"/>
    <property type="match status" value="1"/>
</dbReference>
<dbReference type="PRINTS" id="PR00704">
    <property type="entry name" value="CALPAIN"/>
</dbReference>
<dbReference type="InterPro" id="IPR001300">
    <property type="entry name" value="Peptidase_C2_calpain_cat"/>
</dbReference>
<dbReference type="InterPro" id="IPR022684">
    <property type="entry name" value="Calpain_cysteine_protease"/>
</dbReference>
<dbReference type="Gene3D" id="1.20.58.80">
    <property type="entry name" value="Phosphotransferase system, lactose/cellobiose-type IIA subunit"/>
    <property type="match status" value="1"/>
</dbReference>
<organism evidence="7 8">
    <name type="scientific">Cordylochernes scorpioides</name>
    <dbReference type="NCBI Taxonomy" id="51811"/>
    <lineage>
        <taxon>Eukaryota</taxon>
        <taxon>Metazoa</taxon>
        <taxon>Ecdysozoa</taxon>
        <taxon>Arthropoda</taxon>
        <taxon>Chelicerata</taxon>
        <taxon>Arachnida</taxon>
        <taxon>Pseudoscorpiones</taxon>
        <taxon>Cheliferoidea</taxon>
        <taxon>Chernetidae</taxon>
        <taxon>Cordylochernes</taxon>
    </lineage>
</organism>
<sequence length="747" mass="85175">MCVGRDLVARFRRICVGKQWPEIHQASGQIQKDEQQQEVQRAEFLLHQALDEDEAGNTSEAIDLYSQSVELCLQAVSSHSPLLRHTVEDAQLKAKIGLLAQRALERAEELKGPTINKTVTTQQATLSCQTPPSLTPLVVTGRDTYTPEEIMVLKNTSLINGREYLPFMSVDLKERFAFPLPFSDHDGLLALSPKQRAVFHCWVRPEDISPSPTLFSTATPNPFNIKQTIVSDCSFIASLAVCAHYELRFKKRVLTNKLFPQNRQGQPLFNPCGKYMVKLHINGIYRKVVIDDRLPMGDHRQLLCSFSSNRDEFWVSLFEKAYMKVMGGYDFPGSSSSKCPPSIFLWVKNIDLHALTGWIPERTGLKDKSTDPQKIFHMLLERHQRGDILATISTGELSDLDAERSGLVPTHAYAILDVRSVMGKQLLLLKNPWSEQRWKGKYSELDSVNWNPQLKKALKYDPKSAQMFDNGIFWIDFESILHFFEVIYFNWNPDIFKFTSCLHQTWSAGQGPAKDLYSIAENSQFRLEVKSPGTVVWLQLTRHITDRNDFAENKEFITLLVYKNEGKKVYYPYDPAPYMDGVRINSPHYLCKLEVPREPGAGKYTLVVSQYCKQKTIHFTLRGYSPGPFSLTPLPSHPYRYKKEVKNGQWTAATAGGCANNPTTYLLNPIYQMDISGTHPSCNLLLELRGPKYILHCGCRQGYVILEAEQVRTSLYNIIPSTFRPNQIGPFFLTVHCSEPFKLTQLR</sequence>
<evidence type="ECO:0000259" key="6">
    <source>
        <dbReference type="PROSITE" id="PS50203"/>
    </source>
</evidence>
<name>A0ABY6JXF2_9ARAC</name>
<dbReference type="InterPro" id="IPR007330">
    <property type="entry name" value="MIT_dom"/>
</dbReference>
<gene>
    <name evidence="7" type="ORF">LAZ67_1000786</name>
</gene>
<evidence type="ECO:0000256" key="5">
    <source>
        <dbReference type="PROSITE-ProRule" id="PRU00239"/>
    </source>
</evidence>
<dbReference type="PANTHER" id="PTHR46143">
    <property type="entry name" value="CALPAIN-7"/>
    <property type="match status" value="1"/>
</dbReference>
<dbReference type="Pfam" id="PF04212">
    <property type="entry name" value="MIT"/>
    <property type="match status" value="1"/>
</dbReference>
<feature type="domain" description="Calpain catalytic" evidence="6">
    <location>
        <begin position="202"/>
        <end position="493"/>
    </location>
</feature>
<feature type="active site" evidence="5">
    <location>
        <position position="431"/>
    </location>
</feature>
<dbReference type="Proteomes" id="UP001235939">
    <property type="component" value="Chromosome 01"/>
</dbReference>
<dbReference type="InterPro" id="IPR022683">
    <property type="entry name" value="Calpain_III"/>
</dbReference>
<dbReference type="CDD" id="cd00044">
    <property type="entry name" value="CysPc"/>
    <property type="match status" value="1"/>
</dbReference>
<accession>A0ABY6JXF2</accession>
<evidence type="ECO:0000256" key="3">
    <source>
        <dbReference type="ARBA" id="ARBA00022801"/>
    </source>
</evidence>
<dbReference type="InterPro" id="IPR022682">
    <property type="entry name" value="Calpain_domain_III"/>
</dbReference>